<gene>
    <name evidence="1" type="ORF">BECKLFY1418A_GA0070994_11424</name>
</gene>
<proteinExistence type="predicted"/>
<organism evidence="1">
    <name type="scientific">Candidatus Kentrum sp. LFY</name>
    <dbReference type="NCBI Taxonomy" id="2126342"/>
    <lineage>
        <taxon>Bacteria</taxon>
        <taxon>Pseudomonadati</taxon>
        <taxon>Pseudomonadota</taxon>
        <taxon>Gammaproteobacteria</taxon>
        <taxon>Candidatus Kentrum</taxon>
    </lineage>
</organism>
<accession>A0A450V963</accession>
<dbReference type="AlphaFoldDB" id="A0A450V963"/>
<reference evidence="1" key="1">
    <citation type="submission" date="2019-02" db="EMBL/GenBank/DDBJ databases">
        <authorList>
            <person name="Gruber-Vodicka R. H."/>
            <person name="Seah K. B. B."/>
        </authorList>
    </citation>
    <scope>NUCLEOTIDE SEQUENCE</scope>
    <source>
        <strain evidence="1">BECK_M6</strain>
    </source>
</reference>
<sequence>MDFEWDETKSRENRRKHGISFLEATEVFADEYSSFICDPDHSYHERRYLLFGASFKGNYLVVSFTERANAVRIISARRMTHQERKAYER</sequence>
<dbReference type="InterPro" id="IPR007460">
    <property type="entry name" value="BrnT_toxin"/>
</dbReference>
<evidence type="ECO:0000313" key="1">
    <source>
        <dbReference type="EMBL" id="VFK01314.1"/>
    </source>
</evidence>
<dbReference type="Pfam" id="PF04365">
    <property type="entry name" value="BrnT_toxin"/>
    <property type="match status" value="1"/>
</dbReference>
<dbReference type="EMBL" id="CAADFH010000142">
    <property type="protein sequence ID" value="VFK01314.1"/>
    <property type="molecule type" value="Genomic_DNA"/>
</dbReference>
<dbReference type="Gene3D" id="3.10.450.530">
    <property type="entry name" value="Ribonuclease toxin, BrnT, of type II toxin-antitoxin system"/>
    <property type="match status" value="1"/>
</dbReference>
<name>A0A450V963_9GAMM</name>
<protein>
    <submittedName>
        <fullName evidence="1">Uncharacterized protein</fullName>
    </submittedName>
</protein>
<dbReference type="InterPro" id="IPR038573">
    <property type="entry name" value="BrnT_sf"/>
</dbReference>